<reference evidence="2 3" key="1">
    <citation type="submission" date="2022-12" db="EMBL/GenBank/DDBJ databases">
        <title>Genomic features and morphological characterization of a novel Knufia sp. strain isolated from spacecraft assembly facility.</title>
        <authorList>
            <person name="Teixeira M."/>
            <person name="Chander A.M."/>
            <person name="Stajich J.E."/>
            <person name="Venkateswaran K."/>
        </authorList>
    </citation>
    <scope>NUCLEOTIDE SEQUENCE [LARGE SCALE GENOMIC DNA]</scope>
    <source>
        <strain evidence="2 3">FJI-L2-BK-P2</strain>
    </source>
</reference>
<dbReference type="EMBL" id="JAKLMC020000008">
    <property type="protein sequence ID" value="KAK5954442.1"/>
    <property type="molecule type" value="Genomic_DNA"/>
</dbReference>
<organism evidence="2 3">
    <name type="scientific">Knufia fluminis</name>
    <dbReference type="NCBI Taxonomy" id="191047"/>
    <lineage>
        <taxon>Eukaryota</taxon>
        <taxon>Fungi</taxon>
        <taxon>Dikarya</taxon>
        <taxon>Ascomycota</taxon>
        <taxon>Pezizomycotina</taxon>
        <taxon>Eurotiomycetes</taxon>
        <taxon>Chaetothyriomycetidae</taxon>
        <taxon>Chaetothyriales</taxon>
        <taxon>Trichomeriaceae</taxon>
        <taxon>Knufia</taxon>
    </lineage>
</organism>
<name>A0AAN8INR8_9EURO</name>
<feature type="compositionally biased region" description="Basic and acidic residues" evidence="1">
    <location>
        <begin position="18"/>
        <end position="34"/>
    </location>
</feature>
<feature type="compositionally biased region" description="Acidic residues" evidence="1">
    <location>
        <begin position="71"/>
        <end position="82"/>
    </location>
</feature>
<evidence type="ECO:0000313" key="2">
    <source>
        <dbReference type="EMBL" id="KAK5954442.1"/>
    </source>
</evidence>
<proteinExistence type="predicted"/>
<feature type="region of interest" description="Disordered" evidence="1">
    <location>
        <begin position="1"/>
        <end position="84"/>
    </location>
</feature>
<keyword evidence="3" id="KW-1185">Reference proteome</keyword>
<gene>
    <name evidence="2" type="ORF">OHC33_004164</name>
</gene>
<sequence>MADEQSKPATEFQEGNQEEVHDTRAETQAKEERTAAAQVSTASEAQHAYGLSASLDTAEDDFIGDSNSNSEEGEEDSNEEPEFLAQVPNTGTLVIRVPAHPTLLDADIENETEQMKDEAEMVNGQIAGVM</sequence>
<evidence type="ECO:0000313" key="3">
    <source>
        <dbReference type="Proteomes" id="UP001316803"/>
    </source>
</evidence>
<dbReference type="Proteomes" id="UP001316803">
    <property type="component" value="Unassembled WGS sequence"/>
</dbReference>
<protein>
    <submittedName>
        <fullName evidence="2">Uncharacterized protein</fullName>
    </submittedName>
</protein>
<accession>A0AAN8INR8</accession>
<comment type="caution">
    <text evidence="2">The sequence shown here is derived from an EMBL/GenBank/DDBJ whole genome shotgun (WGS) entry which is preliminary data.</text>
</comment>
<dbReference type="AlphaFoldDB" id="A0AAN8INR8"/>
<evidence type="ECO:0000256" key="1">
    <source>
        <dbReference type="SAM" id="MobiDB-lite"/>
    </source>
</evidence>